<dbReference type="InterPro" id="IPR036390">
    <property type="entry name" value="WH_DNA-bd_sf"/>
</dbReference>
<dbReference type="InterPro" id="IPR005119">
    <property type="entry name" value="LysR_subst-bd"/>
</dbReference>
<dbReference type="AlphaFoldDB" id="A0A178Y6T9"/>
<keyword evidence="3" id="KW-0238">DNA-binding</keyword>
<gene>
    <name evidence="6" type="ORF">ATB98_15500</name>
</gene>
<evidence type="ECO:0000313" key="7">
    <source>
        <dbReference type="Proteomes" id="UP000078507"/>
    </source>
</evidence>
<dbReference type="InterPro" id="IPR036388">
    <property type="entry name" value="WH-like_DNA-bd_sf"/>
</dbReference>
<dbReference type="Proteomes" id="UP000078507">
    <property type="component" value="Unassembled WGS sequence"/>
</dbReference>
<evidence type="ECO:0000256" key="1">
    <source>
        <dbReference type="ARBA" id="ARBA00009437"/>
    </source>
</evidence>
<dbReference type="RefSeq" id="WP_066876213.1">
    <property type="nucleotide sequence ID" value="NZ_LNQB01000081.1"/>
</dbReference>
<name>A0A178Y6T9_SINSA</name>
<comment type="caution">
    <text evidence="6">The sequence shown here is derived from an EMBL/GenBank/DDBJ whole genome shotgun (WGS) entry which is preliminary data.</text>
</comment>
<organism evidence="6 7">
    <name type="scientific">Sinorhizobium saheli</name>
    <dbReference type="NCBI Taxonomy" id="36856"/>
    <lineage>
        <taxon>Bacteria</taxon>
        <taxon>Pseudomonadati</taxon>
        <taxon>Pseudomonadota</taxon>
        <taxon>Alphaproteobacteria</taxon>
        <taxon>Hyphomicrobiales</taxon>
        <taxon>Rhizobiaceae</taxon>
        <taxon>Sinorhizobium/Ensifer group</taxon>
        <taxon>Sinorhizobium</taxon>
    </lineage>
</organism>
<keyword evidence="7" id="KW-1185">Reference proteome</keyword>
<keyword evidence="4" id="KW-0804">Transcription</keyword>
<dbReference type="PANTHER" id="PTHR30346:SF0">
    <property type="entry name" value="HCA OPERON TRANSCRIPTIONAL ACTIVATOR HCAR"/>
    <property type="match status" value="1"/>
</dbReference>
<dbReference type="Pfam" id="PF03466">
    <property type="entry name" value="LysR_substrate"/>
    <property type="match status" value="1"/>
</dbReference>
<evidence type="ECO:0000256" key="3">
    <source>
        <dbReference type="ARBA" id="ARBA00023125"/>
    </source>
</evidence>
<dbReference type="GO" id="GO:0032993">
    <property type="term" value="C:protein-DNA complex"/>
    <property type="evidence" value="ECO:0007669"/>
    <property type="project" value="TreeGrafter"/>
</dbReference>
<dbReference type="PRINTS" id="PR00039">
    <property type="entry name" value="HTHLYSR"/>
</dbReference>
<dbReference type="EMBL" id="LNQB01000081">
    <property type="protein sequence ID" value="OAP43054.1"/>
    <property type="molecule type" value="Genomic_DNA"/>
</dbReference>
<evidence type="ECO:0000256" key="4">
    <source>
        <dbReference type="ARBA" id="ARBA00023163"/>
    </source>
</evidence>
<dbReference type="Gene3D" id="1.10.10.10">
    <property type="entry name" value="Winged helix-like DNA-binding domain superfamily/Winged helix DNA-binding domain"/>
    <property type="match status" value="1"/>
</dbReference>
<dbReference type="CDD" id="cd08414">
    <property type="entry name" value="PBP2_LTTR_aromatics_like"/>
    <property type="match status" value="1"/>
</dbReference>
<sequence length="317" mass="34667">MPDLSLDLRYLTYAILVAEHGSFRAAAQALDLSQSTISRRIQLLERRIGIALFDRSRKGAELTSAGARFLQSAAVGASHMEQAILDTRKAHRGEIGELRIGVATSLANGFLGDLLESYRASYPSVDVRVEEVSQRIAGTRLLSRRLDVAFLAGAPEVHGCTTTRMWNERLVVALPKSHRLGELPSLLWDELREETFLSPASDKGAEMESLLLRKLHESGSTPGISVHDVGRDDLLTLVARGFGVFMTLESTVSEDYRNVAFVPVGDGTDIVEFSAVVLAEQQSPIISQFINFATARSLYPVDKPIAHPGAKRASKNQ</sequence>
<dbReference type="InterPro" id="IPR000847">
    <property type="entry name" value="LysR_HTH_N"/>
</dbReference>
<dbReference type="PROSITE" id="PS50931">
    <property type="entry name" value="HTH_LYSR"/>
    <property type="match status" value="1"/>
</dbReference>
<dbReference type="PANTHER" id="PTHR30346">
    <property type="entry name" value="TRANSCRIPTIONAL DUAL REGULATOR HCAR-RELATED"/>
    <property type="match status" value="1"/>
</dbReference>
<dbReference type="STRING" id="36856.ATB98_15500"/>
<dbReference type="Gene3D" id="3.40.190.10">
    <property type="entry name" value="Periplasmic binding protein-like II"/>
    <property type="match status" value="2"/>
</dbReference>
<reference evidence="6 7" key="1">
    <citation type="submission" date="2015-11" db="EMBL/GenBank/DDBJ databases">
        <title>Ensifer anhuiense sp. nov., an effective nitrogen fixation bacterium with Glycine soja.</title>
        <authorList>
            <person name="Yan H."/>
            <person name="Chen W."/>
        </authorList>
    </citation>
    <scope>NUCLEOTIDE SEQUENCE [LARGE SCALE GENOMIC DNA]</scope>
    <source>
        <strain evidence="6 7">LMG 7837</strain>
    </source>
</reference>
<evidence type="ECO:0000259" key="5">
    <source>
        <dbReference type="PROSITE" id="PS50931"/>
    </source>
</evidence>
<evidence type="ECO:0000313" key="6">
    <source>
        <dbReference type="EMBL" id="OAP43054.1"/>
    </source>
</evidence>
<accession>A0A178Y6T9</accession>
<dbReference type="Pfam" id="PF00126">
    <property type="entry name" value="HTH_1"/>
    <property type="match status" value="1"/>
</dbReference>
<feature type="domain" description="HTH lysR-type" evidence="5">
    <location>
        <begin position="6"/>
        <end position="63"/>
    </location>
</feature>
<dbReference type="SUPFAM" id="SSF53850">
    <property type="entry name" value="Periplasmic binding protein-like II"/>
    <property type="match status" value="1"/>
</dbReference>
<proteinExistence type="inferred from homology"/>
<evidence type="ECO:0000256" key="2">
    <source>
        <dbReference type="ARBA" id="ARBA00023015"/>
    </source>
</evidence>
<dbReference type="SUPFAM" id="SSF46785">
    <property type="entry name" value="Winged helix' DNA-binding domain"/>
    <property type="match status" value="1"/>
</dbReference>
<keyword evidence="2" id="KW-0805">Transcription regulation</keyword>
<protein>
    <recommendedName>
        <fullName evidence="5">HTH lysR-type domain-containing protein</fullName>
    </recommendedName>
</protein>
<dbReference type="GO" id="GO:0003700">
    <property type="term" value="F:DNA-binding transcription factor activity"/>
    <property type="evidence" value="ECO:0007669"/>
    <property type="project" value="InterPro"/>
</dbReference>
<dbReference type="FunFam" id="1.10.10.10:FF:000001">
    <property type="entry name" value="LysR family transcriptional regulator"/>
    <property type="match status" value="1"/>
</dbReference>
<comment type="similarity">
    <text evidence="1">Belongs to the LysR transcriptional regulatory family.</text>
</comment>
<dbReference type="GO" id="GO:0003677">
    <property type="term" value="F:DNA binding"/>
    <property type="evidence" value="ECO:0007669"/>
    <property type="project" value="UniProtKB-KW"/>
</dbReference>